<evidence type="ECO:0000313" key="1">
    <source>
        <dbReference type="EMBL" id="KLV27250.1"/>
    </source>
</evidence>
<dbReference type="KEGG" id="bcir:C2I06_09605"/>
<keyword evidence="2" id="KW-1185">Reference proteome</keyword>
<dbReference type="EMBL" id="LDPH01000004">
    <property type="protein sequence ID" value="KLV27250.1"/>
    <property type="molecule type" value="Genomic_DNA"/>
</dbReference>
<dbReference type="Proteomes" id="UP000036045">
    <property type="component" value="Unassembled WGS sequence"/>
</dbReference>
<dbReference type="RefSeq" id="WP_047941231.1">
    <property type="nucleotide sequence ID" value="NZ_CP026031.1"/>
</dbReference>
<accession>A0A0J1LEB4</accession>
<comment type="caution">
    <text evidence="1">The sequence shown here is derived from an EMBL/GenBank/DDBJ whole genome shotgun (WGS) entry which is preliminary data.</text>
</comment>
<proteinExistence type="predicted"/>
<dbReference type="AlphaFoldDB" id="A0A0J1LEB4"/>
<sequence length="69" mass="8309">MKCCYPNCNQDASSTWALVPLCVHHHKSIEEETDKYYNQDRSKRIPYGLRENYLKIASQIPWSYKEWEI</sequence>
<organism evidence="1 2">
    <name type="scientific">Niallia circulans</name>
    <name type="common">Bacillus circulans</name>
    <dbReference type="NCBI Taxonomy" id="1397"/>
    <lineage>
        <taxon>Bacteria</taxon>
        <taxon>Bacillati</taxon>
        <taxon>Bacillota</taxon>
        <taxon>Bacilli</taxon>
        <taxon>Bacillales</taxon>
        <taxon>Bacillaceae</taxon>
        <taxon>Niallia</taxon>
    </lineage>
</organism>
<dbReference type="OrthoDB" id="2661811at2"/>
<gene>
    <name evidence="1" type="ORF">ABW02_06950</name>
</gene>
<name>A0A0J1LEB4_NIACI</name>
<dbReference type="PATRIC" id="fig|1397.4.peg.4068"/>
<evidence type="ECO:0000313" key="2">
    <source>
        <dbReference type="Proteomes" id="UP000036045"/>
    </source>
</evidence>
<protein>
    <submittedName>
        <fullName evidence="1">Uncharacterized protein</fullName>
    </submittedName>
</protein>
<reference evidence="1 2" key="1">
    <citation type="submission" date="2015-05" db="EMBL/GenBank/DDBJ databases">
        <title>Whole genome sequence and identification of bacterial endophytes from Costus igneus.</title>
        <authorList>
            <person name="Lee Y.P."/>
            <person name="Gan H.M."/>
            <person name="Eng W."/>
            <person name="Wheatley M.S."/>
            <person name="Caraballo A."/>
            <person name="Polter S."/>
            <person name="Savka M.A."/>
            <person name="Hudson A.O."/>
        </authorList>
    </citation>
    <scope>NUCLEOTIDE SEQUENCE [LARGE SCALE GENOMIC DNA]</scope>
    <source>
        <strain evidence="1 2">RIT379</strain>
    </source>
</reference>